<evidence type="ECO:0000256" key="3">
    <source>
        <dbReference type="PROSITE-ProRule" id="PRU00023"/>
    </source>
</evidence>
<evidence type="ECO:0000313" key="6">
    <source>
        <dbReference type="EMBL" id="KAF4979325.1"/>
    </source>
</evidence>
<dbReference type="Pfam" id="PF05486">
    <property type="entry name" value="SRP9-21"/>
    <property type="match status" value="1"/>
</dbReference>
<dbReference type="Gene3D" id="1.25.40.20">
    <property type="entry name" value="Ankyrin repeat-containing domain"/>
    <property type="match status" value="2"/>
</dbReference>
<sequence length="564" mass="61039">MEASAQLQRSRPPSLIDLPGEILDMILEQVSSCPDPYKCLFALARTRRALAAHALPWLYYRDVVESPKLPRSLDIPSALQWACWFGVLETAKASLEALARTGADVGTEISKLFRNGNLHRMRHNMMVRRAVDNASGYLYWKKNSSLLHLACMRGNTAIAELLIENGVHADILNGASLSPLAYVLNADVARLLIQHGAEINATHGGDETALCHLISSGPLKTRQGGDELNVPQGNGALQPWHTTQDVFGAIEFLIKEAGADIYPDTIGTVSPLQEAVKTRHVKVVKLLLAAGASPSPTDTSTGRRRLLLADALRPGYNQQVVKLMLDAGAEADAGLDEEPGESRDMPIMNLTLRASDPLNAKEEVKIAHMVCERVKNIDADIDGHPALWHYVTRGRQDIGQVLIEHGADPEKANVEAQQIHAIMPYFKTSQEWLEQSIALLEARPSSTRITTKYSLRPVAARPDDAAAATTPKPPRGSLVLKTYDPVSGVTLKYRTTKAAEVSRLVHASLGRLGRSMAAVPDVPEVSMQDAGDADEQPMSQPAPTLAGQASQGGGGGKKKKKGKK</sequence>
<evidence type="ECO:0000256" key="2">
    <source>
        <dbReference type="ARBA" id="ARBA00023043"/>
    </source>
</evidence>
<dbReference type="InterPro" id="IPR039432">
    <property type="entry name" value="SRP9_dom"/>
</dbReference>
<evidence type="ECO:0000313" key="7">
    <source>
        <dbReference type="Proteomes" id="UP000635477"/>
    </source>
</evidence>
<feature type="repeat" description="ANK" evidence="3">
    <location>
        <begin position="142"/>
        <end position="174"/>
    </location>
</feature>
<name>A0A8H4UME3_9HYPO</name>
<dbReference type="InterPro" id="IPR002110">
    <property type="entry name" value="Ankyrin_rpt"/>
</dbReference>
<dbReference type="InterPro" id="IPR036770">
    <property type="entry name" value="Ankyrin_rpt-contain_sf"/>
</dbReference>
<dbReference type="PROSITE" id="PS50297">
    <property type="entry name" value="ANK_REP_REGION"/>
    <property type="match status" value="1"/>
</dbReference>
<feature type="domain" description="SRP9" evidence="5">
    <location>
        <begin position="426"/>
        <end position="516"/>
    </location>
</feature>
<keyword evidence="1" id="KW-0677">Repeat</keyword>
<keyword evidence="7" id="KW-1185">Reference proteome</keyword>
<dbReference type="PANTHER" id="PTHR24198:SF165">
    <property type="entry name" value="ANKYRIN REPEAT-CONTAINING PROTEIN-RELATED"/>
    <property type="match status" value="1"/>
</dbReference>
<dbReference type="SMART" id="SM00248">
    <property type="entry name" value="ANK"/>
    <property type="match status" value="5"/>
</dbReference>
<reference evidence="6" key="2">
    <citation type="submission" date="2020-05" db="EMBL/GenBank/DDBJ databases">
        <authorList>
            <person name="Kim H.-S."/>
            <person name="Proctor R.H."/>
            <person name="Brown D.W."/>
        </authorList>
    </citation>
    <scope>NUCLEOTIDE SEQUENCE</scope>
    <source>
        <strain evidence="6">NRRL 22465</strain>
    </source>
</reference>
<organism evidence="6 7">
    <name type="scientific">Fusarium zealandicum</name>
    <dbReference type="NCBI Taxonomy" id="1053134"/>
    <lineage>
        <taxon>Eukaryota</taxon>
        <taxon>Fungi</taxon>
        <taxon>Dikarya</taxon>
        <taxon>Ascomycota</taxon>
        <taxon>Pezizomycotina</taxon>
        <taxon>Sordariomycetes</taxon>
        <taxon>Hypocreomycetidae</taxon>
        <taxon>Hypocreales</taxon>
        <taxon>Nectriaceae</taxon>
        <taxon>Fusarium</taxon>
        <taxon>Fusarium staphyleae species complex</taxon>
    </lineage>
</organism>
<evidence type="ECO:0000259" key="5">
    <source>
        <dbReference type="Pfam" id="PF05486"/>
    </source>
</evidence>
<dbReference type="Proteomes" id="UP000635477">
    <property type="component" value="Unassembled WGS sequence"/>
</dbReference>
<reference evidence="6" key="1">
    <citation type="journal article" date="2020" name="BMC Genomics">
        <title>Correction to: Identification and distribution of gene clusters required for synthesis of sphingolipid metabolism inhibitors in diverse species of the filamentous fungus Fusarium.</title>
        <authorList>
            <person name="Kim H.S."/>
            <person name="Lohmar J.M."/>
            <person name="Busman M."/>
            <person name="Brown D.W."/>
            <person name="Naumann T.A."/>
            <person name="Divon H.H."/>
            <person name="Lysoe E."/>
            <person name="Uhlig S."/>
            <person name="Proctor R.H."/>
        </authorList>
    </citation>
    <scope>NUCLEOTIDE SEQUENCE</scope>
    <source>
        <strain evidence="6">NRRL 22465</strain>
    </source>
</reference>
<protein>
    <recommendedName>
        <fullName evidence="5">SRP9 domain-containing protein</fullName>
    </recommendedName>
</protein>
<accession>A0A8H4UME3</accession>
<comment type="caution">
    <text evidence="6">The sequence shown here is derived from an EMBL/GenBank/DDBJ whole genome shotgun (WGS) entry which is preliminary data.</text>
</comment>
<dbReference type="PROSITE" id="PS50088">
    <property type="entry name" value="ANK_REPEAT"/>
    <property type="match status" value="2"/>
</dbReference>
<proteinExistence type="predicted"/>
<dbReference type="PANTHER" id="PTHR24198">
    <property type="entry name" value="ANKYRIN REPEAT AND PROTEIN KINASE DOMAIN-CONTAINING PROTEIN"/>
    <property type="match status" value="1"/>
</dbReference>
<evidence type="ECO:0000256" key="4">
    <source>
        <dbReference type="SAM" id="MobiDB-lite"/>
    </source>
</evidence>
<gene>
    <name evidence="6" type="ORF">FZEAL_4447</name>
</gene>
<feature type="repeat" description="ANK" evidence="3">
    <location>
        <begin position="267"/>
        <end position="299"/>
    </location>
</feature>
<keyword evidence="2 3" id="KW-0040">ANK repeat</keyword>
<dbReference type="OrthoDB" id="539213at2759"/>
<feature type="region of interest" description="Disordered" evidence="4">
    <location>
        <begin position="521"/>
        <end position="564"/>
    </location>
</feature>
<dbReference type="SUPFAM" id="SSF48403">
    <property type="entry name" value="Ankyrin repeat"/>
    <property type="match status" value="1"/>
</dbReference>
<dbReference type="AlphaFoldDB" id="A0A8H4UME3"/>
<dbReference type="EMBL" id="JABEYC010000307">
    <property type="protein sequence ID" value="KAF4979325.1"/>
    <property type="molecule type" value="Genomic_DNA"/>
</dbReference>
<evidence type="ECO:0000256" key="1">
    <source>
        <dbReference type="ARBA" id="ARBA00022737"/>
    </source>
</evidence>
<dbReference type="Pfam" id="PF00023">
    <property type="entry name" value="Ank"/>
    <property type="match status" value="1"/>
</dbReference>
<dbReference type="Pfam" id="PF12796">
    <property type="entry name" value="Ank_2"/>
    <property type="match status" value="1"/>
</dbReference>